<protein>
    <submittedName>
        <fullName evidence="3">Uncharacterized protein</fullName>
    </submittedName>
</protein>
<gene>
    <name evidence="3" type="ORF">SteCoe_29946</name>
</gene>
<comment type="caution">
    <text evidence="3">The sequence shown here is derived from an EMBL/GenBank/DDBJ whole genome shotgun (WGS) entry which is preliminary data.</text>
</comment>
<keyword evidence="1" id="KW-0175">Coiled coil</keyword>
<dbReference type="Proteomes" id="UP000187209">
    <property type="component" value="Unassembled WGS sequence"/>
</dbReference>
<feature type="region of interest" description="Disordered" evidence="2">
    <location>
        <begin position="316"/>
        <end position="433"/>
    </location>
</feature>
<feature type="compositionally biased region" description="Polar residues" evidence="2">
    <location>
        <begin position="378"/>
        <end position="387"/>
    </location>
</feature>
<evidence type="ECO:0000256" key="2">
    <source>
        <dbReference type="SAM" id="MobiDB-lite"/>
    </source>
</evidence>
<evidence type="ECO:0000313" key="3">
    <source>
        <dbReference type="EMBL" id="OMJ71752.1"/>
    </source>
</evidence>
<reference evidence="3 4" key="1">
    <citation type="submission" date="2016-11" db="EMBL/GenBank/DDBJ databases">
        <title>The macronuclear genome of Stentor coeruleus: a giant cell with tiny introns.</title>
        <authorList>
            <person name="Slabodnick M."/>
            <person name="Ruby J.G."/>
            <person name="Reiff S.B."/>
            <person name="Swart E.C."/>
            <person name="Gosai S."/>
            <person name="Prabakaran S."/>
            <person name="Witkowska E."/>
            <person name="Larue G.E."/>
            <person name="Fisher S."/>
            <person name="Freeman R.M."/>
            <person name="Gunawardena J."/>
            <person name="Chu W."/>
            <person name="Stover N.A."/>
            <person name="Gregory B.D."/>
            <person name="Nowacki M."/>
            <person name="Derisi J."/>
            <person name="Roy S.W."/>
            <person name="Marshall W.F."/>
            <person name="Sood P."/>
        </authorList>
    </citation>
    <scope>NUCLEOTIDE SEQUENCE [LARGE SCALE GENOMIC DNA]</scope>
    <source>
        <strain evidence="3">WM001</strain>
    </source>
</reference>
<feature type="compositionally biased region" description="Low complexity" evidence="2">
    <location>
        <begin position="357"/>
        <end position="369"/>
    </location>
</feature>
<feature type="coiled-coil region" evidence="1">
    <location>
        <begin position="50"/>
        <end position="169"/>
    </location>
</feature>
<evidence type="ECO:0000256" key="1">
    <source>
        <dbReference type="SAM" id="Coils"/>
    </source>
</evidence>
<dbReference type="EMBL" id="MPUH01000959">
    <property type="protein sequence ID" value="OMJ71752.1"/>
    <property type="molecule type" value="Genomic_DNA"/>
</dbReference>
<dbReference type="AlphaFoldDB" id="A0A1R2B4R3"/>
<organism evidence="3 4">
    <name type="scientific">Stentor coeruleus</name>
    <dbReference type="NCBI Taxonomy" id="5963"/>
    <lineage>
        <taxon>Eukaryota</taxon>
        <taxon>Sar</taxon>
        <taxon>Alveolata</taxon>
        <taxon>Ciliophora</taxon>
        <taxon>Postciliodesmatophora</taxon>
        <taxon>Heterotrichea</taxon>
        <taxon>Heterotrichida</taxon>
        <taxon>Stentoridae</taxon>
        <taxon>Stentor</taxon>
    </lineage>
</organism>
<feature type="coiled-coil region" evidence="1">
    <location>
        <begin position="199"/>
        <end position="271"/>
    </location>
</feature>
<name>A0A1R2B4R3_9CILI</name>
<sequence>MDDQDINYLISKYSRTPTSRQNKDFDYNFSPKSTFSPFQEPNSKAYAAAMRALQERVRYLEKENAEMIDKYKDIEERLMEERKKNEGLMQSLEKLAYSENYSNQNANELKQENMNMRKENMMLQAQLKDVQTSKLKTLEKENDYLKIELSDSKQENKRLKNHIEDLEVTEIPQLYNENLHLKQELDGIYRETAGSKSQEITQNMQIKKLEDEKRMLQNELIREKRRAEELSKEKGEMQYNLNRLNERDHSENNLSRQNQHFIQTIKDLENRCRYLEDGIKPKSPTSNYMDDIYTSSIKNNYASPSKSMKKSYVYNNEDSDDMEDQDKHANTSPKRGRNLEENYTSNKKKQEGKLDPNSSSSKKSSLNHSKSGKLKRSAQGTNSKSSYKTGSFKGSRSKSKSTSPASPRLSKPANRHIGAHLNEYGFYDSQNEY</sequence>
<evidence type="ECO:0000313" key="4">
    <source>
        <dbReference type="Proteomes" id="UP000187209"/>
    </source>
</evidence>
<feature type="compositionally biased region" description="Low complexity" evidence="2">
    <location>
        <begin position="388"/>
        <end position="408"/>
    </location>
</feature>
<proteinExistence type="predicted"/>
<keyword evidence="4" id="KW-1185">Reference proteome</keyword>
<accession>A0A1R2B4R3</accession>